<dbReference type="AlphaFoldDB" id="A0A382L1Y6"/>
<sequence>MSEATVVDARLDKLEQDNRRLKLTVGALLLVMAAVPLVGAVMPEQIPDVIQARAFQVIGENSSVRASIDAGGIAYVGDNGKVRSSMTDYGVESFDENGTRRAAMTVVGIIYGDENGTSRAVMAANGIGYYDENRRLVWRAPER</sequence>
<keyword evidence="1" id="KW-0812">Transmembrane</keyword>
<gene>
    <name evidence="2" type="ORF">METZ01_LOCUS282166</name>
</gene>
<proteinExistence type="predicted"/>
<organism evidence="2">
    <name type="scientific">marine metagenome</name>
    <dbReference type="NCBI Taxonomy" id="408172"/>
    <lineage>
        <taxon>unclassified sequences</taxon>
        <taxon>metagenomes</taxon>
        <taxon>ecological metagenomes</taxon>
    </lineage>
</organism>
<evidence type="ECO:0000256" key="1">
    <source>
        <dbReference type="SAM" id="Phobius"/>
    </source>
</evidence>
<accession>A0A382L1Y6</accession>
<dbReference type="EMBL" id="UINC01083524">
    <property type="protein sequence ID" value="SVC29312.1"/>
    <property type="molecule type" value="Genomic_DNA"/>
</dbReference>
<reference evidence="2" key="1">
    <citation type="submission" date="2018-05" db="EMBL/GenBank/DDBJ databases">
        <authorList>
            <person name="Lanie J.A."/>
            <person name="Ng W.-L."/>
            <person name="Kazmierczak K.M."/>
            <person name="Andrzejewski T.M."/>
            <person name="Davidsen T.M."/>
            <person name="Wayne K.J."/>
            <person name="Tettelin H."/>
            <person name="Glass J.I."/>
            <person name="Rusch D."/>
            <person name="Podicherti R."/>
            <person name="Tsui H.-C.T."/>
            <person name="Winkler M.E."/>
        </authorList>
    </citation>
    <scope>NUCLEOTIDE SEQUENCE</scope>
</reference>
<keyword evidence="1" id="KW-1133">Transmembrane helix</keyword>
<protein>
    <submittedName>
        <fullName evidence="2">Uncharacterized protein</fullName>
    </submittedName>
</protein>
<feature type="transmembrane region" description="Helical" evidence="1">
    <location>
        <begin position="21"/>
        <end position="42"/>
    </location>
</feature>
<name>A0A382L1Y6_9ZZZZ</name>
<evidence type="ECO:0000313" key="2">
    <source>
        <dbReference type="EMBL" id="SVC29312.1"/>
    </source>
</evidence>
<keyword evidence="1" id="KW-0472">Membrane</keyword>